<accession>A0A3M0DDD7</accession>
<keyword evidence="1" id="KW-1133">Transmembrane helix</keyword>
<reference evidence="2 3" key="1">
    <citation type="journal article" date="2015" name="Stand. Genomic Sci.">
        <title>Genomic Encyclopedia of Bacterial and Archaeal Type Strains, Phase III: the genomes of soil and plant-associated and newly described type strains.</title>
        <authorList>
            <person name="Whitman W.B."/>
            <person name="Woyke T."/>
            <person name="Klenk H.P."/>
            <person name="Zhou Y."/>
            <person name="Lilburn T.G."/>
            <person name="Beck B.J."/>
            <person name="De Vos P."/>
            <person name="Vandamme P."/>
            <person name="Eisen J.A."/>
            <person name="Garrity G."/>
            <person name="Hugenholtz P."/>
            <person name="Kyrpides N.C."/>
        </authorList>
    </citation>
    <scope>NUCLEOTIDE SEQUENCE [LARGE SCALE GENOMIC DNA]</scope>
    <source>
        <strain evidence="2 3">CGMCC 1.10124</strain>
    </source>
</reference>
<evidence type="ECO:0000313" key="2">
    <source>
        <dbReference type="EMBL" id="RMB18330.1"/>
    </source>
</evidence>
<comment type="caution">
    <text evidence="2">The sequence shown here is derived from an EMBL/GenBank/DDBJ whole genome shotgun (WGS) entry which is preliminary data.</text>
</comment>
<keyword evidence="1" id="KW-0812">Transmembrane</keyword>
<feature type="transmembrane region" description="Helical" evidence="1">
    <location>
        <begin position="7"/>
        <end position="25"/>
    </location>
</feature>
<dbReference type="GeneID" id="44638290"/>
<dbReference type="RefSeq" id="WP_166033680.1">
    <property type="nucleotide sequence ID" value="NZ_CP034145.1"/>
</dbReference>
<protein>
    <submittedName>
        <fullName evidence="2">Uncharacterized protein</fullName>
    </submittedName>
</protein>
<sequence length="54" mass="5429">MDRTFTVGAGLTVVGVCGYVVGVLVTYPGRSFSLTALMVGITLAAIGDHRGASA</sequence>
<dbReference type="AlphaFoldDB" id="A0A3M0DDD7"/>
<organism evidence="2 3">
    <name type="scientific">Haloplanus aerogenes</name>
    <dbReference type="NCBI Taxonomy" id="660522"/>
    <lineage>
        <taxon>Archaea</taxon>
        <taxon>Methanobacteriati</taxon>
        <taxon>Methanobacteriota</taxon>
        <taxon>Stenosarchaea group</taxon>
        <taxon>Halobacteria</taxon>
        <taxon>Halobacteriales</taxon>
        <taxon>Haloferacaceae</taxon>
        <taxon>Haloplanus</taxon>
    </lineage>
</organism>
<gene>
    <name evidence="2" type="ORF">ATH50_1784</name>
</gene>
<keyword evidence="1" id="KW-0472">Membrane</keyword>
<evidence type="ECO:0000256" key="1">
    <source>
        <dbReference type="SAM" id="Phobius"/>
    </source>
</evidence>
<dbReference type="Proteomes" id="UP000277326">
    <property type="component" value="Unassembled WGS sequence"/>
</dbReference>
<proteinExistence type="predicted"/>
<evidence type="ECO:0000313" key="3">
    <source>
        <dbReference type="Proteomes" id="UP000277326"/>
    </source>
</evidence>
<dbReference type="EMBL" id="REFS01000003">
    <property type="protein sequence ID" value="RMB18330.1"/>
    <property type="molecule type" value="Genomic_DNA"/>
</dbReference>
<name>A0A3M0DDD7_9EURY</name>